<organism evidence="2">
    <name type="scientific">Paenarthrobacter sp. AMU7</name>
    <dbReference type="NCBI Taxonomy" id="3162492"/>
    <lineage>
        <taxon>Bacteria</taxon>
        <taxon>Bacillati</taxon>
        <taxon>Actinomycetota</taxon>
        <taxon>Actinomycetes</taxon>
        <taxon>Micrococcales</taxon>
        <taxon>Micrococcaceae</taxon>
        <taxon>Paenarthrobacter</taxon>
    </lineage>
</organism>
<keyword evidence="1" id="KW-0812">Transmembrane</keyword>
<dbReference type="EMBL" id="CP165735">
    <property type="protein sequence ID" value="XDV71568.1"/>
    <property type="molecule type" value="Genomic_DNA"/>
</dbReference>
<feature type="transmembrane region" description="Helical" evidence="1">
    <location>
        <begin position="39"/>
        <end position="59"/>
    </location>
</feature>
<dbReference type="Pfam" id="PF07077">
    <property type="entry name" value="DUF1345"/>
    <property type="match status" value="1"/>
</dbReference>
<reference evidence="2" key="1">
    <citation type="submission" date="2024-07" db="EMBL/GenBank/DDBJ databases">
        <authorList>
            <person name="Li J."/>
            <person name="Wei H."/>
            <person name="Ma J."/>
        </authorList>
    </citation>
    <scope>NUCLEOTIDE SEQUENCE</scope>
    <source>
        <strain evidence="2">AMU7</strain>
    </source>
</reference>
<keyword evidence="1" id="KW-1133">Transmembrane helix</keyword>
<proteinExistence type="predicted"/>
<feature type="transmembrane region" description="Helical" evidence="1">
    <location>
        <begin position="112"/>
        <end position="132"/>
    </location>
</feature>
<protein>
    <submittedName>
        <fullName evidence="2">DUF1345 domain-containing protein</fullName>
    </submittedName>
</protein>
<dbReference type="InterPro" id="IPR009781">
    <property type="entry name" value="DUF1345"/>
</dbReference>
<dbReference type="RefSeq" id="WP_242703455.1">
    <property type="nucleotide sequence ID" value="NZ_CP165735.1"/>
</dbReference>
<accession>A0AB39YNR4</accession>
<sequence>MDNVRVRRSRLRFVVMVLAGTAAFVASGISGSWVDAPAVGWAVAALVYVVWVWLVIARLDPAETQHHATSEDPSRGVTDLLILVANLASLAAVAAVIVNSHTEGTGSRLSSAALALACVGLSWMLVQTLFTLRYAELYYSQDAHAGGAVGGISFNQDRPPQYTDFAYLATSLGMTYQVSDTNLGNHSIRLEALKHSLLSYLFGTVILAVTINLVIGLAQ</sequence>
<name>A0AB39YNR4_9MICC</name>
<feature type="transmembrane region" description="Helical" evidence="1">
    <location>
        <begin position="80"/>
        <end position="100"/>
    </location>
</feature>
<evidence type="ECO:0000313" key="2">
    <source>
        <dbReference type="EMBL" id="XDV71568.1"/>
    </source>
</evidence>
<evidence type="ECO:0000256" key="1">
    <source>
        <dbReference type="SAM" id="Phobius"/>
    </source>
</evidence>
<feature type="transmembrane region" description="Helical" evidence="1">
    <location>
        <begin position="12"/>
        <end position="33"/>
    </location>
</feature>
<keyword evidence="1" id="KW-0472">Membrane</keyword>
<dbReference type="AlphaFoldDB" id="A0AB39YNR4"/>
<gene>
    <name evidence="2" type="ORF">ABQM86_21875</name>
</gene>
<feature type="transmembrane region" description="Helical" evidence="1">
    <location>
        <begin position="197"/>
        <end position="218"/>
    </location>
</feature>